<comment type="caution">
    <text evidence="1">The sequence shown here is derived from an EMBL/GenBank/DDBJ whole genome shotgun (WGS) entry which is preliminary data.</text>
</comment>
<sequence>MYIRFFECDIYKVETMGSVQSRTNENDAGVREVFHGAIKDGSSQHSYQPTSHGIGALAGLHAKSGSVRGAPRQPMPDAVELERRFTKVLASMDLPPDKAKLLKQKGYKRKIPRRTTWQNYVHTWIQKRHEAIEYVCLKF</sequence>
<dbReference type="Proteomes" id="UP001607303">
    <property type="component" value="Unassembled WGS sequence"/>
</dbReference>
<evidence type="ECO:0000313" key="2">
    <source>
        <dbReference type="Proteomes" id="UP001607303"/>
    </source>
</evidence>
<organism evidence="1 2">
    <name type="scientific">Vespula maculifrons</name>
    <name type="common">Eastern yellow jacket</name>
    <name type="synonym">Wasp</name>
    <dbReference type="NCBI Taxonomy" id="7453"/>
    <lineage>
        <taxon>Eukaryota</taxon>
        <taxon>Metazoa</taxon>
        <taxon>Ecdysozoa</taxon>
        <taxon>Arthropoda</taxon>
        <taxon>Hexapoda</taxon>
        <taxon>Insecta</taxon>
        <taxon>Pterygota</taxon>
        <taxon>Neoptera</taxon>
        <taxon>Endopterygota</taxon>
        <taxon>Hymenoptera</taxon>
        <taxon>Apocrita</taxon>
        <taxon>Aculeata</taxon>
        <taxon>Vespoidea</taxon>
        <taxon>Vespidae</taxon>
        <taxon>Vespinae</taxon>
        <taxon>Vespula</taxon>
    </lineage>
</organism>
<proteinExistence type="predicted"/>
<gene>
    <name evidence="1" type="ORF">V1477_008042</name>
</gene>
<dbReference type="InterPro" id="IPR043592">
    <property type="entry name" value="FMNL_animal"/>
</dbReference>
<name>A0ABD2CFD4_VESMC</name>
<evidence type="ECO:0000313" key="1">
    <source>
        <dbReference type="EMBL" id="KAL2743784.1"/>
    </source>
</evidence>
<accession>A0ABD2CFD4</accession>
<dbReference type="PANTHER" id="PTHR45857:SF4">
    <property type="entry name" value="FORMIN-LIKE PROTEIN"/>
    <property type="match status" value="1"/>
</dbReference>
<dbReference type="EMBL" id="JAYRBN010000054">
    <property type="protein sequence ID" value="KAL2743784.1"/>
    <property type="molecule type" value="Genomic_DNA"/>
</dbReference>
<dbReference type="PANTHER" id="PTHR45857">
    <property type="entry name" value="FORMIN-LIKE PROTEIN"/>
    <property type="match status" value="1"/>
</dbReference>
<reference evidence="1 2" key="1">
    <citation type="journal article" date="2024" name="Ann. Entomol. Soc. Am.">
        <title>Genomic analyses of the southern and eastern yellowjacket wasps (Hymenoptera: Vespidae) reveal evolutionary signatures of social life.</title>
        <authorList>
            <person name="Catto M.A."/>
            <person name="Caine P.B."/>
            <person name="Orr S.E."/>
            <person name="Hunt B.G."/>
            <person name="Goodisman M.A.D."/>
        </authorList>
    </citation>
    <scope>NUCLEOTIDE SEQUENCE [LARGE SCALE GENOMIC DNA]</scope>
    <source>
        <strain evidence="1">232</strain>
        <tissue evidence="1">Head and thorax</tissue>
    </source>
</reference>
<dbReference type="AlphaFoldDB" id="A0ABD2CFD4"/>
<keyword evidence="2" id="KW-1185">Reference proteome</keyword>
<protein>
    <submittedName>
        <fullName evidence="1">Formin-like protein isoform X2</fullName>
    </submittedName>
</protein>